<evidence type="ECO:0000259" key="5">
    <source>
        <dbReference type="Pfam" id="PF04542"/>
    </source>
</evidence>
<dbReference type="Gene3D" id="1.10.1740.10">
    <property type="match status" value="1"/>
</dbReference>
<keyword evidence="3" id="KW-0731">Sigma factor</keyword>
<dbReference type="SUPFAM" id="SSF88659">
    <property type="entry name" value="Sigma3 and sigma4 domains of RNA polymerase sigma factors"/>
    <property type="match status" value="1"/>
</dbReference>
<comment type="caution">
    <text evidence="7">The sequence shown here is derived from an EMBL/GenBank/DDBJ whole genome shotgun (WGS) entry which is preliminary data.</text>
</comment>
<dbReference type="GO" id="GO:0006352">
    <property type="term" value="P:DNA-templated transcription initiation"/>
    <property type="evidence" value="ECO:0007669"/>
    <property type="project" value="InterPro"/>
</dbReference>
<dbReference type="Pfam" id="PF04542">
    <property type="entry name" value="Sigma70_r2"/>
    <property type="match status" value="1"/>
</dbReference>
<dbReference type="InterPro" id="IPR007627">
    <property type="entry name" value="RNA_pol_sigma70_r2"/>
</dbReference>
<feature type="domain" description="RNA polymerase sigma factor 70 region 4 type 2" evidence="6">
    <location>
        <begin position="120"/>
        <end position="167"/>
    </location>
</feature>
<dbReference type="GO" id="GO:0016987">
    <property type="term" value="F:sigma factor activity"/>
    <property type="evidence" value="ECO:0007669"/>
    <property type="project" value="UniProtKB-KW"/>
</dbReference>
<dbReference type="GO" id="GO:0003677">
    <property type="term" value="F:DNA binding"/>
    <property type="evidence" value="ECO:0007669"/>
    <property type="project" value="InterPro"/>
</dbReference>
<dbReference type="InterPro" id="IPR036388">
    <property type="entry name" value="WH-like_DNA-bd_sf"/>
</dbReference>
<dbReference type="RefSeq" id="WP_146860579.1">
    <property type="nucleotide sequence ID" value="NZ_BKAU01000001.1"/>
</dbReference>
<dbReference type="Gene3D" id="1.10.10.10">
    <property type="entry name" value="Winged helix-like DNA-binding domain superfamily/Winged helix DNA-binding domain"/>
    <property type="match status" value="1"/>
</dbReference>
<dbReference type="InterPro" id="IPR013249">
    <property type="entry name" value="RNA_pol_sigma70_r4_t2"/>
</dbReference>
<dbReference type="InterPro" id="IPR039425">
    <property type="entry name" value="RNA_pol_sigma-70-like"/>
</dbReference>
<evidence type="ECO:0000256" key="1">
    <source>
        <dbReference type="ARBA" id="ARBA00010641"/>
    </source>
</evidence>
<dbReference type="AlphaFoldDB" id="A0A512RJI2"/>
<evidence type="ECO:0000256" key="4">
    <source>
        <dbReference type="ARBA" id="ARBA00023163"/>
    </source>
</evidence>
<comment type="similarity">
    <text evidence="1">Belongs to the sigma-70 factor family. ECF subfamily.</text>
</comment>
<dbReference type="PANTHER" id="PTHR43133">
    <property type="entry name" value="RNA POLYMERASE ECF-TYPE SIGMA FACTO"/>
    <property type="match status" value="1"/>
</dbReference>
<keyword evidence="4" id="KW-0804">Transcription</keyword>
<dbReference type="OrthoDB" id="679904at2"/>
<proteinExistence type="inferred from homology"/>
<keyword evidence="2" id="KW-0805">Transcription regulation</keyword>
<dbReference type="EMBL" id="BKAU01000001">
    <property type="protein sequence ID" value="GEP95869.1"/>
    <property type="molecule type" value="Genomic_DNA"/>
</dbReference>
<dbReference type="InterPro" id="IPR013324">
    <property type="entry name" value="RNA_pol_sigma_r3/r4-like"/>
</dbReference>
<evidence type="ECO:0000259" key="6">
    <source>
        <dbReference type="Pfam" id="PF08281"/>
    </source>
</evidence>
<dbReference type="NCBIfam" id="TIGR02937">
    <property type="entry name" value="sigma70-ECF"/>
    <property type="match status" value="1"/>
</dbReference>
<gene>
    <name evidence="7" type="primary">fecI</name>
    <name evidence="7" type="ORF">CCY01nite_21290</name>
</gene>
<accession>A0A512RJI2</accession>
<keyword evidence="8" id="KW-1185">Reference proteome</keyword>
<reference evidence="7 8" key="1">
    <citation type="submission" date="2019-07" db="EMBL/GenBank/DDBJ databases">
        <title>Whole genome shotgun sequence of Chitinophaga cymbidii NBRC 109752.</title>
        <authorList>
            <person name="Hosoyama A."/>
            <person name="Uohara A."/>
            <person name="Ohji S."/>
            <person name="Ichikawa N."/>
        </authorList>
    </citation>
    <scope>NUCLEOTIDE SEQUENCE [LARGE SCALE GENOMIC DNA]</scope>
    <source>
        <strain evidence="7 8">NBRC 109752</strain>
    </source>
</reference>
<evidence type="ECO:0000313" key="8">
    <source>
        <dbReference type="Proteomes" id="UP000321436"/>
    </source>
</evidence>
<dbReference type="Pfam" id="PF08281">
    <property type="entry name" value="Sigma70_r4_2"/>
    <property type="match status" value="1"/>
</dbReference>
<evidence type="ECO:0000256" key="2">
    <source>
        <dbReference type="ARBA" id="ARBA00023015"/>
    </source>
</evidence>
<dbReference type="SUPFAM" id="SSF88946">
    <property type="entry name" value="Sigma2 domain of RNA polymerase sigma factors"/>
    <property type="match status" value="1"/>
</dbReference>
<feature type="domain" description="RNA polymerase sigma-70 region 2" evidence="5">
    <location>
        <begin position="23"/>
        <end position="86"/>
    </location>
</feature>
<sequence>MNCTDKELFLLLQEDDRTAFNFIYRRYWKTLYDIAYRSLQDPAQAADIIQDLFTALWLHRRDWQIENPGAYLYTAVRSRILNYVQRDLVKDAFYEPFEAIATSSFTADGLIREKEMMHLVVQYIDTLPVKRREIFLLHFADRLSTQEIASRLGLAQKTVQNQLHTAVQGLFAKAGLTAFLLLLAGF</sequence>
<protein>
    <submittedName>
        <fullName evidence="7">RNA polymerase sigma factor</fullName>
    </submittedName>
</protein>
<dbReference type="InterPro" id="IPR014284">
    <property type="entry name" value="RNA_pol_sigma-70_dom"/>
</dbReference>
<evidence type="ECO:0000256" key="3">
    <source>
        <dbReference type="ARBA" id="ARBA00023082"/>
    </source>
</evidence>
<dbReference type="PANTHER" id="PTHR43133:SF46">
    <property type="entry name" value="RNA POLYMERASE SIGMA-70 FACTOR ECF SUBFAMILY"/>
    <property type="match status" value="1"/>
</dbReference>
<dbReference type="InterPro" id="IPR013325">
    <property type="entry name" value="RNA_pol_sigma_r2"/>
</dbReference>
<name>A0A512RJI2_9BACT</name>
<dbReference type="Proteomes" id="UP000321436">
    <property type="component" value="Unassembled WGS sequence"/>
</dbReference>
<evidence type="ECO:0000313" key="7">
    <source>
        <dbReference type="EMBL" id="GEP95869.1"/>
    </source>
</evidence>
<organism evidence="7 8">
    <name type="scientific">Chitinophaga cymbidii</name>
    <dbReference type="NCBI Taxonomy" id="1096750"/>
    <lineage>
        <taxon>Bacteria</taxon>
        <taxon>Pseudomonadati</taxon>
        <taxon>Bacteroidota</taxon>
        <taxon>Chitinophagia</taxon>
        <taxon>Chitinophagales</taxon>
        <taxon>Chitinophagaceae</taxon>
        <taxon>Chitinophaga</taxon>
    </lineage>
</organism>